<proteinExistence type="predicted"/>
<organism evidence="1 2">
    <name type="scientific">Burkholderia ambifaria IOP40-10</name>
    <dbReference type="NCBI Taxonomy" id="396596"/>
    <lineage>
        <taxon>Bacteria</taxon>
        <taxon>Pseudomonadati</taxon>
        <taxon>Pseudomonadota</taxon>
        <taxon>Betaproteobacteria</taxon>
        <taxon>Burkholderiales</taxon>
        <taxon>Burkholderiaceae</taxon>
        <taxon>Burkholderia</taxon>
        <taxon>Burkholderia cepacia complex</taxon>
    </lineage>
</organism>
<evidence type="ECO:0000313" key="1">
    <source>
        <dbReference type="EMBL" id="EDT04653.1"/>
    </source>
</evidence>
<comment type="caution">
    <text evidence="1">The sequence shown here is derived from an EMBL/GenBank/DDBJ whole genome shotgun (WGS) entry which is preliminary data.</text>
</comment>
<dbReference type="PATRIC" id="fig|396596.7.peg.6031"/>
<sequence>MACRLGAIRVLSRQEAFNKTSHRSDEKWRTAITTKIRNRGTDVHEFAAHANPETTYRHYDRWKIESADATA</sequence>
<dbReference type="EMBL" id="ABLC01000031">
    <property type="protein sequence ID" value="EDT04653.1"/>
    <property type="molecule type" value="Genomic_DNA"/>
</dbReference>
<gene>
    <name evidence="1" type="ORF">BamIOP4010DRAFT_1815</name>
</gene>
<protein>
    <submittedName>
        <fullName evidence="1">Uncharacterized protein</fullName>
    </submittedName>
</protein>
<evidence type="ECO:0000313" key="2">
    <source>
        <dbReference type="Proteomes" id="UP000005463"/>
    </source>
</evidence>
<dbReference type="AlphaFoldDB" id="B1FCQ6"/>
<accession>B1FCQ6</accession>
<name>B1FCQ6_9BURK</name>
<dbReference type="Proteomes" id="UP000005463">
    <property type="component" value="Unassembled WGS sequence"/>
</dbReference>
<reference evidence="1 2" key="1">
    <citation type="submission" date="2008-03" db="EMBL/GenBank/DDBJ databases">
        <title>Sequencing of the draft genome and assembly of Burkholderia ambifaria IOP40-10.</title>
        <authorList>
            <consortium name="US DOE Joint Genome Institute (JGI-PGF)"/>
            <person name="Copeland A."/>
            <person name="Lucas S."/>
            <person name="Lapidus A."/>
            <person name="Glavina del Rio T."/>
            <person name="Dalin E."/>
            <person name="Tice H."/>
            <person name="Bruce D."/>
            <person name="Goodwin L."/>
            <person name="Pitluck S."/>
            <person name="Larimer F."/>
            <person name="Land M.L."/>
            <person name="Hauser L."/>
            <person name="Tiedje J."/>
            <person name="Richardson P."/>
        </authorList>
    </citation>
    <scope>NUCLEOTIDE SEQUENCE [LARGE SCALE GENOMIC DNA]</scope>
    <source>
        <strain evidence="1 2">IOP40-10</strain>
    </source>
</reference>